<feature type="compositionally biased region" description="Low complexity" evidence="3">
    <location>
        <begin position="20"/>
        <end position="30"/>
    </location>
</feature>
<dbReference type="GO" id="GO:0005886">
    <property type="term" value="C:plasma membrane"/>
    <property type="evidence" value="ECO:0007669"/>
    <property type="project" value="TreeGrafter"/>
</dbReference>
<evidence type="ECO:0000256" key="1">
    <source>
        <dbReference type="ARBA" id="ARBA00022658"/>
    </source>
</evidence>
<evidence type="ECO:0000313" key="7">
    <source>
        <dbReference type="Proteomes" id="UP001310890"/>
    </source>
</evidence>
<feature type="compositionally biased region" description="Acidic residues" evidence="3">
    <location>
        <begin position="104"/>
        <end position="115"/>
    </location>
</feature>
<dbReference type="CDD" id="cd00882">
    <property type="entry name" value="Ras_like_GTPase"/>
    <property type="match status" value="1"/>
</dbReference>
<dbReference type="Gene3D" id="3.40.50.300">
    <property type="entry name" value="P-loop containing nucleotide triphosphate hydrolases"/>
    <property type="match status" value="1"/>
</dbReference>
<dbReference type="Gene3D" id="1.10.840.10">
    <property type="entry name" value="Ras guanine-nucleotide exchange factors catalytic domain"/>
    <property type="match status" value="1"/>
</dbReference>
<dbReference type="CDD" id="cd06224">
    <property type="entry name" value="REM"/>
    <property type="match status" value="1"/>
</dbReference>
<dbReference type="Gene3D" id="1.20.870.10">
    <property type="entry name" value="Son of sevenless (SoS) protein Chain: S domain 1"/>
    <property type="match status" value="1"/>
</dbReference>
<dbReference type="InterPro" id="IPR001895">
    <property type="entry name" value="RASGEF_cat_dom"/>
</dbReference>
<dbReference type="AlphaFoldDB" id="A0AAN7TEN6"/>
<dbReference type="SUPFAM" id="SSF52540">
    <property type="entry name" value="P-loop containing nucleoside triphosphate hydrolases"/>
    <property type="match status" value="1"/>
</dbReference>
<dbReference type="PANTHER" id="PTHR23113">
    <property type="entry name" value="GUANINE NUCLEOTIDE EXCHANGE FACTOR"/>
    <property type="match status" value="1"/>
</dbReference>
<gene>
    <name evidence="6" type="ORF">LTR62_004449</name>
</gene>
<dbReference type="InterPro" id="IPR036964">
    <property type="entry name" value="RASGEF_cat_dom_sf"/>
</dbReference>
<dbReference type="GO" id="GO:0007265">
    <property type="term" value="P:Ras protein signal transduction"/>
    <property type="evidence" value="ECO:0007669"/>
    <property type="project" value="TreeGrafter"/>
</dbReference>
<comment type="caution">
    <text evidence="6">The sequence shown here is derived from an EMBL/GenBank/DDBJ whole genome shotgun (WGS) entry which is preliminary data.</text>
</comment>
<evidence type="ECO:0000259" key="5">
    <source>
        <dbReference type="PROSITE" id="PS50212"/>
    </source>
</evidence>
<feature type="region of interest" description="Disordered" evidence="3">
    <location>
        <begin position="249"/>
        <end position="374"/>
    </location>
</feature>
<dbReference type="EMBL" id="JAVRRL010000033">
    <property type="protein sequence ID" value="KAK5112107.1"/>
    <property type="molecule type" value="Genomic_DNA"/>
</dbReference>
<dbReference type="Proteomes" id="UP001310890">
    <property type="component" value="Unassembled WGS sequence"/>
</dbReference>
<evidence type="ECO:0000256" key="3">
    <source>
        <dbReference type="SAM" id="MobiDB-lite"/>
    </source>
</evidence>
<dbReference type="PROSITE" id="PS50212">
    <property type="entry name" value="RASGEF_NTER"/>
    <property type="match status" value="1"/>
</dbReference>
<evidence type="ECO:0008006" key="8">
    <source>
        <dbReference type="Google" id="ProtNLM"/>
    </source>
</evidence>
<evidence type="ECO:0000256" key="2">
    <source>
        <dbReference type="PROSITE-ProRule" id="PRU00168"/>
    </source>
</evidence>
<protein>
    <recommendedName>
        <fullName evidence="8">Ras GEF</fullName>
    </recommendedName>
</protein>
<dbReference type="SUPFAM" id="SSF48366">
    <property type="entry name" value="Ras GEF"/>
    <property type="match status" value="1"/>
</dbReference>
<evidence type="ECO:0000259" key="4">
    <source>
        <dbReference type="PROSITE" id="PS50009"/>
    </source>
</evidence>
<dbReference type="Pfam" id="PF00618">
    <property type="entry name" value="RasGEF_N"/>
    <property type="match status" value="1"/>
</dbReference>
<feature type="region of interest" description="Disordered" evidence="3">
    <location>
        <begin position="837"/>
        <end position="860"/>
    </location>
</feature>
<reference evidence="6" key="1">
    <citation type="submission" date="2023-08" db="EMBL/GenBank/DDBJ databases">
        <title>Black Yeasts Isolated from many extreme environments.</title>
        <authorList>
            <person name="Coleine C."/>
            <person name="Stajich J.E."/>
            <person name="Selbmann L."/>
        </authorList>
    </citation>
    <scope>NUCLEOTIDE SEQUENCE</scope>
    <source>
        <strain evidence="6">CCFEE 5401</strain>
    </source>
</reference>
<sequence length="860" mass="94850">MPSSSSGAAGGGRESRRGSKAGVTTATTTANDAVHRSSERTEKAKSSSSYAAANSAARRGSVQPTMGTLAERPRLNTRTNSAPLIETRGYAGKARPAEDVGGAETDDGEEGEEVQAEGGAGWDGRDEDEVAGVVGAVRQYQPFQAPELSDPIPDINIVVIGAEGVGKSTFVQRALGLAHLPSLQSASQKIPFEDKVYLVRLLELPLEDVEHDDEGLTWPEMIEDKPMPKVDGAITLYDVQDEDTFKGVPQMLSDQSRTNLAARRRAQSNAIPAVASRPPVSGGHARASSEYSLSLHKESGHSRHDSSLAGYGSSTQLKVTKEASQEDMHRSFYVEESPSEDTSTESARSSTSVEAVQRTPPTPGTTVPTSTPESGATFEELVDRLLAQQMQSTLSKQDTKFVAVFLALYRKFAAPGRLLGAIVERFDALENNGTPMLTVTMTQQRYTNIIEQWIGQYPGDFAHPRTKRMMQTFITKISHSRICSVAAKEMASHMESVQEDDDTNWTYPDKERQVVDRSSTGSRSSTLIDDPSALFDEHWSGSTLDEISITSLAGNTVRSSSSSSINSSQIMANAEAAQKAAVLLRPTGRKPITKDEWRTLLDQPDALVAKELTRMDWIMFSSIRPRDLVRNVASTTERARYRNLLHVNRMSEHFNRVALWVSNYILLRDKPKHRALMLEKFMRVARKLRELNNYNSLGAIIAGMQSSSVVRLGETRRLISEEAGRDWLKNEILMGSSKSYAAYRMAWENTNGERIPYLPLHLRDLASAEMGNATFIGEERQARVNWRKFEVMGEVVVDIQRAQGTPYRGLGGGRGEMGIRELVLDVRLEEEDALYERSQRLEPTAGTGGTSEKLRQLFKR</sequence>
<keyword evidence="1 2" id="KW-0344">Guanine-nucleotide releasing factor</keyword>
<dbReference type="SMART" id="SM00147">
    <property type="entry name" value="RasGEF"/>
    <property type="match status" value="1"/>
</dbReference>
<feature type="compositionally biased region" description="Basic and acidic residues" evidence="3">
    <location>
        <begin position="33"/>
        <end position="45"/>
    </location>
</feature>
<feature type="compositionally biased region" description="Low complexity" evidence="3">
    <location>
        <begin position="46"/>
        <end position="61"/>
    </location>
</feature>
<organism evidence="6 7">
    <name type="scientific">Meristemomyces frigidus</name>
    <dbReference type="NCBI Taxonomy" id="1508187"/>
    <lineage>
        <taxon>Eukaryota</taxon>
        <taxon>Fungi</taxon>
        <taxon>Dikarya</taxon>
        <taxon>Ascomycota</taxon>
        <taxon>Pezizomycotina</taxon>
        <taxon>Dothideomycetes</taxon>
        <taxon>Dothideomycetidae</taxon>
        <taxon>Mycosphaerellales</taxon>
        <taxon>Teratosphaeriaceae</taxon>
        <taxon>Meristemomyces</taxon>
    </lineage>
</organism>
<name>A0AAN7TEN6_9PEZI</name>
<evidence type="ECO:0000313" key="6">
    <source>
        <dbReference type="EMBL" id="KAK5112107.1"/>
    </source>
</evidence>
<feature type="compositionally biased region" description="Basic and acidic residues" evidence="3">
    <location>
        <begin position="295"/>
        <end position="306"/>
    </location>
</feature>
<feature type="domain" description="N-terminal Ras-GEF" evidence="5">
    <location>
        <begin position="369"/>
        <end position="502"/>
    </location>
</feature>
<feature type="region of interest" description="Disordered" evidence="3">
    <location>
        <begin position="1"/>
        <end position="126"/>
    </location>
</feature>
<feature type="compositionally biased region" description="Basic and acidic residues" evidence="3">
    <location>
        <begin position="319"/>
        <end position="333"/>
    </location>
</feature>
<dbReference type="PROSITE" id="PS50009">
    <property type="entry name" value="RASGEF_CAT"/>
    <property type="match status" value="1"/>
</dbReference>
<dbReference type="GO" id="GO:0005085">
    <property type="term" value="F:guanyl-nucleotide exchange factor activity"/>
    <property type="evidence" value="ECO:0007669"/>
    <property type="project" value="UniProtKB-KW"/>
</dbReference>
<dbReference type="Pfam" id="PF00617">
    <property type="entry name" value="RasGEF"/>
    <property type="match status" value="1"/>
</dbReference>
<accession>A0AAN7TEN6</accession>
<dbReference type="PANTHER" id="PTHR23113:SF348">
    <property type="entry name" value="GUANYL-NUCLEOTIDE EXCHANGE FACTOR RASGEF, PUTATIVE (AFU_ORTHOLOGUE AFUA_1G04700)-RELATED"/>
    <property type="match status" value="1"/>
</dbReference>
<feature type="domain" description="Ras-GEF" evidence="4">
    <location>
        <begin position="604"/>
        <end position="844"/>
    </location>
</feature>
<dbReference type="InterPro" id="IPR023578">
    <property type="entry name" value="Ras_GEF_dom_sf"/>
</dbReference>
<dbReference type="InterPro" id="IPR027417">
    <property type="entry name" value="P-loop_NTPase"/>
</dbReference>
<dbReference type="InterPro" id="IPR008937">
    <property type="entry name" value="Ras-like_GEF"/>
</dbReference>
<proteinExistence type="predicted"/>
<dbReference type="InterPro" id="IPR000651">
    <property type="entry name" value="Ras-like_Gua-exchang_fac_N"/>
</dbReference>